<sequence length="72" mass="8080">MIPVELDVHMMEPFVLHLSMARAACLIACTLSSRLIEIRCFTCSMSRLVMLLAMPPMPALLNSMSSLHFLRS</sequence>
<protein>
    <submittedName>
        <fullName evidence="2">Uncharacterized protein</fullName>
    </submittedName>
</protein>
<organism evidence="2 3">
    <name type="scientific">Gossypium tomentosum</name>
    <name type="common">Hawaiian cotton</name>
    <name type="synonym">Gossypium sandvicense</name>
    <dbReference type="NCBI Taxonomy" id="34277"/>
    <lineage>
        <taxon>Eukaryota</taxon>
        <taxon>Viridiplantae</taxon>
        <taxon>Streptophyta</taxon>
        <taxon>Embryophyta</taxon>
        <taxon>Tracheophyta</taxon>
        <taxon>Spermatophyta</taxon>
        <taxon>Magnoliopsida</taxon>
        <taxon>eudicotyledons</taxon>
        <taxon>Gunneridae</taxon>
        <taxon>Pentapetalae</taxon>
        <taxon>rosids</taxon>
        <taxon>malvids</taxon>
        <taxon>Malvales</taxon>
        <taxon>Malvaceae</taxon>
        <taxon>Malvoideae</taxon>
        <taxon>Gossypium</taxon>
    </lineage>
</organism>
<evidence type="ECO:0000256" key="1">
    <source>
        <dbReference type="SAM" id="Phobius"/>
    </source>
</evidence>
<keyword evidence="1" id="KW-0812">Transmembrane</keyword>
<accession>A0A5D2LGS7</accession>
<keyword evidence="1" id="KW-0472">Membrane</keyword>
<dbReference type="Proteomes" id="UP000322667">
    <property type="component" value="Chromosome D04"/>
</dbReference>
<proteinExistence type="predicted"/>
<evidence type="ECO:0000313" key="2">
    <source>
        <dbReference type="EMBL" id="TYH78190.1"/>
    </source>
</evidence>
<feature type="transmembrane region" description="Helical" evidence="1">
    <location>
        <begin position="48"/>
        <end position="70"/>
    </location>
</feature>
<gene>
    <name evidence="2" type="ORF">ES332_D04G208200v1</name>
</gene>
<feature type="transmembrane region" description="Helical" evidence="1">
    <location>
        <begin position="14"/>
        <end position="36"/>
    </location>
</feature>
<dbReference type="AlphaFoldDB" id="A0A5D2LGS7"/>
<reference evidence="2 3" key="1">
    <citation type="submission" date="2019-07" db="EMBL/GenBank/DDBJ databases">
        <title>WGS assembly of Gossypium tomentosum.</title>
        <authorList>
            <person name="Chen Z.J."/>
            <person name="Sreedasyam A."/>
            <person name="Ando A."/>
            <person name="Song Q."/>
            <person name="De L."/>
            <person name="Hulse-Kemp A."/>
            <person name="Ding M."/>
            <person name="Ye W."/>
            <person name="Kirkbride R."/>
            <person name="Jenkins J."/>
            <person name="Plott C."/>
            <person name="Lovell J."/>
            <person name="Lin Y.-M."/>
            <person name="Vaughn R."/>
            <person name="Liu B."/>
            <person name="Li W."/>
            <person name="Simpson S."/>
            <person name="Scheffler B."/>
            <person name="Saski C."/>
            <person name="Grover C."/>
            <person name="Hu G."/>
            <person name="Conover J."/>
            <person name="Carlson J."/>
            <person name="Shu S."/>
            <person name="Boston L."/>
            <person name="Williams M."/>
            <person name="Peterson D."/>
            <person name="Mcgee K."/>
            <person name="Jones D."/>
            <person name="Wendel J."/>
            <person name="Stelly D."/>
            <person name="Grimwood J."/>
            <person name="Schmutz J."/>
        </authorList>
    </citation>
    <scope>NUCLEOTIDE SEQUENCE [LARGE SCALE GENOMIC DNA]</scope>
    <source>
        <strain evidence="2">7179.01</strain>
    </source>
</reference>
<evidence type="ECO:0000313" key="3">
    <source>
        <dbReference type="Proteomes" id="UP000322667"/>
    </source>
</evidence>
<dbReference type="EMBL" id="CM017626">
    <property type="protein sequence ID" value="TYH78190.1"/>
    <property type="molecule type" value="Genomic_DNA"/>
</dbReference>
<keyword evidence="3" id="KW-1185">Reference proteome</keyword>
<keyword evidence="1" id="KW-1133">Transmembrane helix</keyword>
<name>A0A5D2LGS7_GOSTO</name>